<dbReference type="NCBIfam" id="TIGR02872">
    <property type="entry name" value="spore_ytvI"/>
    <property type="match status" value="1"/>
</dbReference>
<evidence type="ECO:0000256" key="5">
    <source>
        <dbReference type="ARBA" id="ARBA00023136"/>
    </source>
</evidence>
<evidence type="ECO:0000256" key="3">
    <source>
        <dbReference type="ARBA" id="ARBA00022692"/>
    </source>
</evidence>
<evidence type="ECO:0000313" key="8">
    <source>
        <dbReference type="Proteomes" id="UP000219546"/>
    </source>
</evidence>
<dbReference type="PANTHER" id="PTHR21716:SF68">
    <property type="entry name" value="TRANSPORT PROTEIN YTVI-RELATED"/>
    <property type="match status" value="1"/>
</dbReference>
<feature type="transmembrane region" description="Helical" evidence="6">
    <location>
        <begin position="266"/>
        <end position="286"/>
    </location>
</feature>
<dbReference type="OrthoDB" id="9774361at2"/>
<protein>
    <submittedName>
        <fullName evidence="7">Sporulation integral membrane protein YtvI</fullName>
    </submittedName>
</protein>
<dbReference type="EMBL" id="OAOP01000004">
    <property type="protein sequence ID" value="SNX70934.1"/>
    <property type="molecule type" value="Genomic_DNA"/>
</dbReference>
<name>A0A285CTU5_9BACI</name>
<dbReference type="Pfam" id="PF01594">
    <property type="entry name" value="AI-2E_transport"/>
    <property type="match status" value="1"/>
</dbReference>
<keyword evidence="3 6" id="KW-0812">Transmembrane</keyword>
<dbReference type="AlphaFoldDB" id="A0A285CTU5"/>
<evidence type="ECO:0000256" key="6">
    <source>
        <dbReference type="SAM" id="Phobius"/>
    </source>
</evidence>
<evidence type="ECO:0000313" key="7">
    <source>
        <dbReference type="EMBL" id="SNX70934.1"/>
    </source>
</evidence>
<keyword evidence="5 6" id="KW-0472">Membrane</keyword>
<dbReference type="GO" id="GO:0055085">
    <property type="term" value="P:transmembrane transport"/>
    <property type="evidence" value="ECO:0007669"/>
    <property type="project" value="TreeGrafter"/>
</dbReference>
<comment type="subcellular location">
    <subcellularLocation>
        <location evidence="1">Membrane</location>
        <topology evidence="1">Multi-pass membrane protein</topology>
    </subcellularLocation>
</comment>
<feature type="transmembrane region" description="Helical" evidence="6">
    <location>
        <begin position="232"/>
        <end position="259"/>
    </location>
</feature>
<gene>
    <name evidence="7" type="ORF">SAMN05877753_104440</name>
</gene>
<proteinExistence type="inferred from homology"/>
<dbReference type="PANTHER" id="PTHR21716">
    <property type="entry name" value="TRANSMEMBRANE PROTEIN"/>
    <property type="match status" value="1"/>
</dbReference>
<keyword evidence="8" id="KW-1185">Reference proteome</keyword>
<feature type="transmembrane region" description="Helical" evidence="6">
    <location>
        <begin position="143"/>
        <end position="169"/>
    </location>
</feature>
<dbReference type="InterPro" id="IPR014227">
    <property type="entry name" value="YtvI-like"/>
</dbReference>
<comment type="similarity">
    <text evidence="2">Belongs to the autoinducer-2 exporter (AI-2E) (TC 2.A.86) family.</text>
</comment>
<organism evidence="7 8">
    <name type="scientific">Bacillus oleivorans</name>
    <dbReference type="NCBI Taxonomy" id="1448271"/>
    <lineage>
        <taxon>Bacteria</taxon>
        <taxon>Bacillati</taxon>
        <taxon>Bacillota</taxon>
        <taxon>Bacilli</taxon>
        <taxon>Bacillales</taxon>
        <taxon>Bacillaceae</taxon>
        <taxon>Bacillus</taxon>
    </lineage>
</organism>
<dbReference type="InterPro" id="IPR002549">
    <property type="entry name" value="AI-2E-like"/>
</dbReference>
<feature type="transmembrane region" description="Helical" evidence="6">
    <location>
        <begin position="6"/>
        <end position="39"/>
    </location>
</feature>
<dbReference type="RefSeq" id="WP_097158806.1">
    <property type="nucleotide sequence ID" value="NZ_JBEPMQ010000006.1"/>
</dbReference>
<feature type="transmembrane region" description="Helical" evidence="6">
    <location>
        <begin position="306"/>
        <end position="328"/>
    </location>
</feature>
<reference evidence="7 8" key="1">
    <citation type="submission" date="2017-08" db="EMBL/GenBank/DDBJ databases">
        <authorList>
            <person name="de Groot N.N."/>
        </authorList>
    </citation>
    <scope>NUCLEOTIDE SEQUENCE [LARGE SCALE GENOMIC DNA]</scope>
    <source>
        <strain evidence="7 8">JC228</strain>
    </source>
</reference>
<keyword evidence="4 6" id="KW-1133">Transmembrane helix</keyword>
<dbReference type="Proteomes" id="UP000219546">
    <property type="component" value="Unassembled WGS sequence"/>
</dbReference>
<evidence type="ECO:0000256" key="4">
    <source>
        <dbReference type="ARBA" id="ARBA00022989"/>
    </source>
</evidence>
<evidence type="ECO:0000256" key="1">
    <source>
        <dbReference type="ARBA" id="ARBA00004141"/>
    </source>
</evidence>
<feature type="transmembrane region" description="Helical" evidence="6">
    <location>
        <begin position="51"/>
        <end position="73"/>
    </location>
</feature>
<evidence type="ECO:0000256" key="2">
    <source>
        <dbReference type="ARBA" id="ARBA00009773"/>
    </source>
</evidence>
<dbReference type="GO" id="GO:0016020">
    <property type="term" value="C:membrane"/>
    <property type="evidence" value="ECO:0007669"/>
    <property type="project" value="UniProtKB-SubCell"/>
</dbReference>
<feature type="transmembrane region" description="Helical" evidence="6">
    <location>
        <begin position="190"/>
        <end position="220"/>
    </location>
</feature>
<accession>A0A285CTU5</accession>
<sequence>MKKKYIWLGLLAAAILFLIPYSMPLVLALLTAVFLEYLVRWFTKLFRLKRFYSVLLTFILYLAFLAVVSYFIVHTLFSQLVGLSEKAPGLYDELYNTVILPTMSKWETFVETLPSEVLTSIEAAIRNGLESLSQVFELLLENILSFAAGVPSFMIEFLVYLIALFLISLDLPNLLESVKRHLTDETYSKVSLVFGQLAQAAVGFIKAQIILSAVTFMLAYGGLWLLGVPYTALISLLIVIVDILPILGTGSALVPWAVVSIIQGNSGLGIGLIVLFLVITVVRRILEPKVLSTNLGISPLAVLVSLYIGLKLIGVAGLFLGPAVVIVYKTIKQAGFLNTSYKI</sequence>